<evidence type="ECO:0000256" key="2">
    <source>
        <dbReference type="ARBA" id="ARBA00022448"/>
    </source>
</evidence>
<evidence type="ECO:0000259" key="8">
    <source>
        <dbReference type="PROSITE" id="PS50893"/>
    </source>
</evidence>
<dbReference type="Pfam" id="PF00005">
    <property type="entry name" value="ABC_tran"/>
    <property type="match status" value="1"/>
</dbReference>
<dbReference type="InterPro" id="IPR003593">
    <property type="entry name" value="AAA+_ATPase"/>
</dbReference>
<dbReference type="GO" id="GO:0015424">
    <property type="term" value="F:ABC-type amino acid transporter activity"/>
    <property type="evidence" value="ECO:0007669"/>
    <property type="project" value="InterPro"/>
</dbReference>
<feature type="region of interest" description="Disordered" evidence="7">
    <location>
        <begin position="223"/>
        <end position="246"/>
    </location>
</feature>
<dbReference type="GO" id="GO:0005886">
    <property type="term" value="C:plasma membrane"/>
    <property type="evidence" value="ECO:0007669"/>
    <property type="project" value="UniProtKB-SubCell"/>
</dbReference>
<keyword evidence="4" id="KW-0547">Nucleotide-binding</keyword>
<comment type="subcellular location">
    <subcellularLocation>
        <location evidence="1">Cell membrane</location>
        <topology evidence="1">Peripheral membrane protein</topology>
    </subcellularLocation>
</comment>
<dbReference type="Gene3D" id="3.40.50.300">
    <property type="entry name" value="P-loop containing nucleotide triphosphate hydrolases"/>
    <property type="match status" value="1"/>
</dbReference>
<organism evidence="9 10">
    <name type="scientific">Niallia taxi</name>
    <dbReference type="NCBI Taxonomy" id="2499688"/>
    <lineage>
        <taxon>Bacteria</taxon>
        <taxon>Bacillati</taxon>
        <taxon>Bacillota</taxon>
        <taxon>Bacilli</taxon>
        <taxon>Bacillales</taxon>
        <taxon>Bacillaceae</taxon>
        <taxon>Niallia</taxon>
    </lineage>
</organism>
<evidence type="ECO:0000313" key="9">
    <source>
        <dbReference type="EMBL" id="RVT62543.1"/>
    </source>
</evidence>
<name>A0A437KB12_9BACI</name>
<dbReference type="CDD" id="cd03262">
    <property type="entry name" value="ABC_HisP_GlnQ"/>
    <property type="match status" value="1"/>
</dbReference>
<dbReference type="InterPro" id="IPR050086">
    <property type="entry name" value="MetN_ABC_transporter-like"/>
</dbReference>
<evidence type="ECO:0000313" key="10">
    <source>
        <dbReference type="Proteomes" id="UP000288024"/>
    </source>
</evidence>
<proteinExistence type="predicted"/>
<comment type="caution">
    <text evidence="9">The sequence shown here is derived from an EMBL/GenBank/DDBJ whole genome shotgun (WGS) entry which is preliminary data.</text>
</comment>
<dbReference type="PANTHER" id="PTHR43166">
    <property type="entry name" value="AMINO ACID IMPORT ATP-BINDING PROTEIN"/>
    <property type="match status" value="1"/>
</dbReference>
<dbReference type="SUPFAM" id="SSF52540">
    <property type="entry name" value="P-loop containing nucleoside triphosphate hydrolases"/>
    <property type="match status" value="1"/>
</dbReference>
<protein>
    <submittedName>
        <fullName evidence="9">Amino acid ABC transporter ATP-binding protein</fullName>
    </submittedName>
</protein>
<evidence type="ECO:0000256" key="4">
    <source>
        <dbReference type="ARBA" id="ARBA00022741"/>
    </source>
</evidence>
<evidence type="ECO:0000256" key="7">
    <source>
        <dbReference type="SAM" id="MobiDB-lite"/>
    </source>
</evidence>
<dbReference type="SMART" id="SM00382">
    <property type="entry name" value="AAA"/>
    <property type="match status" value="1"/>
</dbReference>
<gene>
    <name evidence="9" type="ORF">EM808_12195</name>
</gene>
<dbReference type="InterPro" id="IPR030679">
    <property type="entry name" value="ABC_ATPase_HisP-typ"/>
</dbReference>
<dbReference type="Proteomes" id="UP000288024">
    <property type="component" value="Unassembled WGS sequence"/>
</dbReference>
<dbReference type="PROSITE" id="PS50893">
    <property type="entry name" value="ABC_TRANSPORTER_2"/>
    <property type="match status" value="1"/>
</dbReference>
<dbReference type="EMBL" id="RZTZ01000004">
    <property type="protein sequence ID" value="RVT62543.1"/>
    <property type="molecule type" value="Genomic_DNA"/>
</dbReference>
<evidence type="ECO:0000256" key="3">
    <source>
        <dbReference type="ARBA" id="ARBA00022475"/>
    </source>
</evidence>
<dbReference type="AlphaFoldDB" id="A0A437KB12"/>
<dbReference type="InterPro" id="IPR017871">
    <property type="entry name" value="ABC_transporter-like_CS"/>
</dbReference>
<evidence type="ECO:0000256" key="5">
    <source>
        <dbReference type="ARBA" id="ARBA00022840"/>
    </source>
</evidence>
<feature type="domain" description="ABC transporter" evidence="8">
    <location>
        <begin position="2"/>
        <end position="239"/>
    </location>
</feature>
<dbReference type="InterPro" id="IPR003439">
    <property type="entry name" value="ABC_transporter-like_ATP-bd"/>
</dbReference>
<dbReference type="RefSeq" id="WP_127738494.1">
    <property type="nucleotide sequence ID" value="NZ_CAJCKN010000043.1"/>
</dbReference>
<dbReference type="GeneID" id="87617372"/>
<dbReference type="GO" id="GO:0016887">
    <property type="term" value="F:ATP hydrolysis activity"/>
    <property type="evidence" value="ECO:0007669"/>
    <property type="project" value="InterPro"/>
</dbReference>
<reference evidence="9 10" key="1">
    <citation type="submission" date="2019-01" db="EMBL/GenBank/DDBJ databases">
        <title>Bacillus sp. M5HDSG1-1, whole genome shotgun sequence.</title>
        <authorList>
            <person name="Tuo L."/>
        </authorList>
    </citation>
    <scope>NUCLEOTIDE SEQUENCE [LARGE SCALE GENOMIC DNA]</scope>
    <source>
        <strain evidence="9 10">M5HDSG1-1</strain>
    </source>
</reference>
<dbReference type="GO" id="GO:0005524">
    <property type="term" value="F:ATP binding"/>
    <property type="evidence" value="ECO:0007669"/>
    <property type="project" value="UniProtKB-KW"/>
</dbReference>
<evidence type="ECO:0000256" key="1">
    <source>
        <dbReference type="ARBA" id="ARBA00004202"/>
    </source>
</evidence>
<keyword evidence="3" id="KW-1003">Cell membrane</keyword>
<dbReference type="FunFam" id="3.40.50.300:FF:000020">
    <property type="entry name" value="Amino acid ABC transporter ATP-binding component"/>
    <property type="match status" value="1"/>
</dbReference>
<dbReference type="PIRSF" id="PIRSF039085">
    <property type="entry name" value="ABC_ATPase_HisP"/>
    <property type="match status" value="1"/>
</dbReference>
<keyword evidence="5 9" id="KW-0067">ATP-binding</keyword>
<sequence length="246" mass="27507">MISVKNLKKSFGKNTVLNGVDLHVDRGDVLAIIGPSGSGKSTLLRCLNLLEVPEEGTIHIGETNVDVAKMGRKEVHNLRQETAMVFQNYNLFKNKTALQNVTEALIVAKKMSKQEAEKIGKELLIKVGLEDKFHQYPSTLSGGQQQRVGIARALAVNPNAILFDEPTSALDPEWVSEVLQVIKDIAKQNTTMIIVTHEMKFAEEVANRVIFMADGNIVEENDPKELFHHPQNPRTKQFLKTLERDE</sequence>
<keyword evidence="10" id="KW-1185">Reference proteome</keyword>
<accession>A0A437KB12</accession>
<dbReference type="InterPro" id="IPR027417">
    <property type="entry name" value="P-loop_NTPase"/>
</dbReference>
<keyword evidence="2" id="KW-0813">Transport</keyword>
<dbReference type="PANTHER" id="PTHR43166:SF35">
    <property type="entry name" value="L-CYSTINE IMPORT ATP-BINDING PROTEIN TCYN"/>
    <property type="match status" value="1"/>
</dbReference>
<dbReference type="PROSITE" id="PS00211">
    <property type="entry name" value="ABC_TRANSPORTER_1"/>
    <property type="match status" value="1"/>
</dbReference>
<evidence type="ECO:0000256" key="6">
    <source>
        <dbReference type="ARBA" id="ARBA00023136"/>
    </source>
</evidence>
<keyword evidence="6" id="KW-0472">Membrane</keyword>